<sequence>MKLVIYEIVHNHVLIVTFLAWLTAQTIKVALGVLRTKRFDFRWFIGTGGMPSAHSAGSSALAVVIGTDYGFDSPLFALGVVFAIVTMFDAQGVRRSTGKQASILNKILDDIYWQGKIEEDRLKELIGHTPIEVIMGAIIGILLGLIY</sequence>
<gene>
    <name evidence="2" type="ORF">BU251_07960</name>
</gene>
<dbReference type="RefSeq" id="WP_128700614.1">
    <property type="nucleotide sequence ID" value="NZ_CP019384.1"/>
</dbReference>
<evidence type="ECO:0000256" key="1">
    <source>
        <dbReference type="SAM" id="Phobius"/>
    </source>
</evidence>
<dbReference type="InterPro" id="IPR003832">
    <property type="entry name" value="DUF212"/>
</dbReference>
<organism evidence="2 3">
    <name type="scientific">Velamenicoccus archaeovorus</name>
    <dbReference type="NCBI Taxonomy" id="1930593"/>
    <lineage>
        <taxon>Bacteria</taxon>
        <taxon>Pseudomonadati</taxon>
        <taxon>Candidatus Omnitrophota</taxon>
        <taxon>Candidatus Velamenicoccus</taxon>
    </lineage>
</organism>
<keyword evidence="1" id="KW-1133">Transmembrane helix</keyword>
<keyword evidence="1" id="KW-0812">Transmembrane</keyword>
<dbReference type="Pfam" id="PF02681">
    <property type="entry name" value="DUF212"/>
    <property type="match status" value="1"/>
</dbReference>
<dbReference type="Proteomes" id="UP000287243">
    <property type="component" value="Chromosome"/>
</dbReference>
<feature type="transmembrane region" description="Helical" evidence="1">
    <location>
        <begin position="125"/>
        <end position="146"/>
    </location>
</feature>
<dbReference type="OrthoDB" id="9792681at2"/>
<protein>
    <recommendedName>
        <fullName evidence="4">Divergent PAP2 family protein</fullName>
    </recommendedName>
</protein>
<accession>A0A410P632</accession>
<dbReference type="PANTHER" id="PTHR31446:SF29">
    <property type="entry name" value="ACID PHOSPHATASE_VANADIUM-DEPENDENT HALOPEROXIDASE-RELATED PROTEIN"/>
    <property type="match status" value="1"/>
</dbReference>
<dbReference type="PANTHER" id="PTHR31446">
    <property type="entry name" value="ACID PHOSPHATASE/VANADIUM-DEPENDENT HALOPEROXIDASE-RELATED PROTEIN"/>
    <property type="match status" value="1"/>
</dbReference>
<proteinExistence type="predicted"/>
<evidence type="ECO:0000313" key="2">
    <source>
        <dbReference type="EMBL" id="QAT17656.1"/>
    </source>
</evidence>
<reference evidence="2 3" key="1">
    <citation type="submission" date="2017-01" db="EMBL/GenBank/DDBJ databases">
        <title>First insights into the biology of 'candidatus Vampirococcus archaeovorus'.</title>
        <authorList>
            <person name="Kizina J."/>
            <person name="Jordan S."/>
            <person name="Stueber K."/>
            <person name="Reinhardt R."/>
            <person name="Harder J."/>
        </authorList>
    </citation>
    <scope>NUCLEOTIDE SEQUENCE [LARGE SCALE GENOMIC DNA]</scope>
    <source>
        <strain evidence="2 3">LiM</strain>
    </source>
</reference>
<name>A0A410P632_VELA1</name>
<keyword evidence="3" id="KW-1185">Reference proteome</keyword>
<dbReference type="KEGG" id="vai:BU251_07960"/>
<evidence type="ECO:0000313" key="3">
    <source>
        <dbReference type="Proteomes" id="UP000287243"/>
    </source>
</evidence>
<keyword evidence="1" id="KW-0472">Membrane</keyword>
<dbReference type="AlphaFoldDB" id="A0A410P632"/>
<evidence type="ECO:0008006" key="4">
    <source>
        <dbReference type="Google" id="ProtNLM"/>
    </source>
</evidence>
<feature type="transmembrane region" description="Helical" evidence="1">
    <location>
        <begin position="71"/>
        <end position="90"/>
    </location>
</feature>
<dbReference type="EMBL" id="CP019384">
    <property type="protein sequence ID" value="QAT17656.1"/>
    <property type="molecule type" value="Genomic_DNA"/>
</dbReference>
<feature type="transmembrane region" description="Helical" evidence="1">
    <location>
        <begin position="12"/>
        <end position="31"/>
    </location>
</feature>